<gene>
    <name evidence="13" type="ORF">BLNAU_11934</name>
</gene>
<dbReference type="GO" id="GO:1990904">
    <property type="term" value="C:ribonucleoprotein complex"/>
    <property type="evidence" value="ECO:0007669"/>
    <property type="project" value="UniProtKB-KW"/>
</dbReference>
<dbReference type="PROSITE" id="PS50297">
    <property type="entry name" value="ANK_REP_REGION"/>
    <property type="match status" value="1"/>
</dbReference>
<dbReference type="InterPro" id="IPR012677">
    <property type="entry name" value="Nucleotide-bd_a/b_plait_sf"/>
</dbReference>
<dbReference type="Pfam" id="PF00023">
    <property type="entry name" value="Ank"/>
    <property type="match status" value="1"/>
</dbReference>
<feature type="repeat" description="ANK" evidence="7">
    <location>
        <begin position="366"/>
        <end position="398"/>
    </location>
</feature>
<feature type="transmembrane region" description="Helical" evidence="10">
    <location>
        <begin position="439"/>
        <end position="461"/>
    </location>
</feature>
<evidence type="ECO:0000256" key="10">
    <source>
        <dbReference type="SAM" id="Phobius"/>
    </source>
</evidence>
<dbReference type="Pfam" id="PF12796">
    <property type="entry name" value="Ank_2"/>
    <property type="match status" value="1"/>
</dbReference>
<keyword evidence="4 10" id="KW-1133">Transmembrane helix</keyword>
<keyword evidence="5 10" id="KW-0472">Membrane</keyword>
<evidence type="ECO:0000256" key="3">
    <source>
        <dbReference type="ARBA" id="ARBA00022692"/>
    </source>
</evidence>
<feature type="coiled-coil region" evidence="8">
    <location>
        <begin position="893"/>
        <end position="920"/>
    </location>
</feature>
<comment type="subcellular location">
    <subcellularLocation>
        <location evidence="1">Membrane</location>
        <topology evidence="1">Multi-pass membrane protein</topology>
    </subcellularLocation>
</comment>
<dbReference type="Pfam" id="PF01529">
    <property type="entry name" value="DHHC"/>
    <property type="match status" value="1"/>
</dbReference>
<keyword evidence="7" id="KW-0040">ANK repeat</keyword>
<keyword evidence="2" id="KW-0808">Transferase</keyword>
<evidence type="ECO:0000256" key="9">
    <source>
        <dbReference type="SAM" id="MobiDB-lite"/>
    </source>
</evidence>
<keyword evidence="8" id="KW-0175">Coiled coil</keyword>
<evidence type="ECO:0000256" key="6">
    <source>
        <dbReference type="ARBA" id="ARBA00023315"/>
    </source>
</evidence>
<evidence type="ECO:0000256" key="5">
    <source>
        <dbReference type="ARBA" id="ARBA00023136"/>
    </source>
</evidence>
<dbReference type="Gene3D" id="3.30.70.330">
    <property type="match status" value="2"/>
</dbReference>
<dbReference type="InterPro" id="IPR036770">
    <property type="entry name" value="Ankyrin_rpt-contain_sf"/>
</dbReference>
<dbReference type="EMBL" id="JARBJD010000095">
    <property type="protein sequence ID" value="KAK2953148.1"/>
    <property type="molecule type" value="Genomic_DNA"/>
</dbReference>
<accession>A0ABQ9XP77</accession>
<dbReference type="Proteomes" id="UP001281761">
    <property type="component" value="Unassembled WGS sequence"/>
</dbReference>
<keyword evidence="13" id="KW-0687">Ribonucleoprotein</keyword>
<protein>
    <submittedName>
        <fullName evidence="13">Heterogeneous nuclear ribonucleoprotein L</fullName>
    </submittedName>
</protein>
<feature type="region of interest" description="Disordered" evidence="9">
    <location>
        <begin position="339"/>
        <end position="367"/>
    </location>
</feature>
<feature type="transmembrane region" description="Helical" evidence="10">
    <location>
        <begin position="667"/>
        <end position="688"/>
    </location>
</feature>
<evidence type="ECO:0000256" key="2">
    <source>
        <dbReference type="ARBA" id="ARBA00022679"/>
    </source>
</evidence>
<dbReference type="SUPFAM" id="SSF54928">
    <property type="entry name" value="RNA-binding domain, RBD"/>
    <property type="match status" value="2"/>
</dbReference>
<evidence type="ECO:0000256" key="1">
    <source>
        <dbReference type="ARBA" id="ARBA00004141"/>
    </source>
</evidence>
<feature type="transmembrane region" description="Helical" evidence="10">
    <location>
        <begin position="470"/>
        <end position="493"/>
    </location>
</feature>
<dbReference type="SMART" id="SM00248">
    <property type="entry name" value="ANK"/>
    <property type="match status" value="5"/>
</dbReference>
<sequence>MVDQSKINPVTSVFHSRMQNQSSKVLHIKCETNADCATYLPPIISFLSMYGKVVYVVPVPKNRQALIEMENANIAQNVINMIQSSPLEIDGFVYNIQFSKTKTVNREKPYLRHVIEHRGEKVLLATVHNPIHPITIPLIRTIFDTYGLVRLVLFYANGVQILIELDTPEHAKLAREDLDGREIFAGCCLLRMTYSKESGSLVIRNNDSRSWDSTAADNLFMVSYLVNLGADPNKYSHELSETPVSIAAKSGTVPVLHFLLGHGGDFHYTDHKRRTLLMHAANAGNVLSCEYLIRKGARFTRDTMKRTPLHHAVISGNPAAVLLILRAFSWSVAPQARTFSLPPSDPPPNEDETAPPPTLVEHQDSQGHTPLHLALSRDLTLCTRVLLENGASLSSVDRQGRTPMEFAKNEEKTQKSKNSTIKLVQNDNIFQFQGTTRSLFSSAAFIAFVMSLAFLIHFLLLQRMVTKLDLVVRIVFFLFIPPAVSFFFLAVFADPGRIPRSSSESLPNSCVKRKIPHEHNLTNSRRHTSRHALRASTNPSASLPLRCSMGQSHVDVPHSSVSQYSNRERYQPFTSEALPGPFTQKPQNSEALLLSQEDTMSFNIYEHANQRELFNAILDAGCPVPLCFTCRTPRPLRSKHCSICGCCVSRFDHHCGWLNNCVGQKNYHYFLLFVVTVTVLLVLWQFMCWQDMSNKFKIRFPVPTERKGFWKWLWDSYFIRVIKMVFYSLVRRPLSLLFVGVGFLMIYFTINLLSSHLYQMTRNITTNEYINMHRYSHFFNRYGRFVNPFCFIPKSVEDSPTPTSDSALINNLVRASIPNPKRRTPWETFKRVLFEKDWHDGYELLVVRDPSGQEDEASRRGGEDQVHLLDGLAHQPYVHAAMVHPFDPTPEVLTLIEERKQKLQLEQQNLDEDLVEEYEEEDTFAFRQIRPPPHTLMQIVSFQMDSQQNY</sequence>
<keyword evidence="14" id="KW-1185">Reference proteome</keyword>
<keyword evidence="6" id="KW-0012">Acyltransferase</keyword>
<evidence type="ECO:0000313" key="13">
    <source>
        <dbReference type="EMBL" id="KAK2953148.1"/>
    </source>
</evidence>
<feature type="transmembrane region" description="Helical" evidence="10">
    <location>
        <begin position="736"/>
        <end position="753"/>
    </location>
</feature>
<comment type="caution">
    <text evidence="13">The sequence shown here is derived from an EMBL/GenBank/DDBJ whole genome shotgun (WGS) entry which is preliminary data.</text>
</comment>
<dbReference type="PANTHER" id="PTHR22883">
    <property type="entry name" value="ZINC FINGER DHHC DOMAIN CONTAINING PROTEIN"/>
    <property type="match status" value="1"/>
</dbReference>
<evidence type="ECO:0000313" key="14">
    <source>
        <dbReference type="Proteomes" id="UP001281761"/>
    </source>
</evidence>
<keyword evidence="3 10" id="KW-0812">Transmembrane</keyword>
<name>A0ABQ9XP77_9EUKA</name>
<dbReference type="InterPro" id="IPR035979">
    <property type="entry name" value="RBD_domain_sf"/>
</dbReference>
<proteinExistence type="predicted"/>
<feature type="domain" description="PTBP1-like RNA recognition motif 2" evidence="12">
    <location>
        <begin position="120"/>
        <end position="195"/>
    </location>
</feature>
<evidence type="ECO:0000256" key="8">
    <source>
        <dbReference type="SAM" id="Coils"/>
    </source>
</evidence>
<dbReference type="InterPro" id="IPR002110">
    <property type="entry name" value="Ankyrin_rpt"/>
</dbReference>
<dbReference type="PROSITE" id="PS50088">
    <property type="entry name" value="ANK_REPEAT"/>
    <property type="match status" value="2"/>
</dbReference>
<feature type="repeat" description="ANK" evidence="7">
    <location>
        <begin position="239"/>
        <end position="271"/>
    </location>
</feature>
<dbReference type="InterPro" id="IPR039859">
    <property type="entry name" value="PFA4/ZDH16/20/ERF2-like"/>
</dbReference>
<dbReference type="SUPFAM" id="SSF48403">
    <property type="entry name" value="Ankyrin repeat"/>
    <property type="match status" value="1"/>
</dbReference>
<dbReference type="InterPro" id="IPR001594">
    <property type="entry name" value="Palmitoyltrfase_DHHC"/>
</dbReference>
<reference evidence="13 14" key="1">
    <citation type="journal article" date="2022" name="bioRxiv">
        <title>Genomics of Preaxostyla Flagellates Illuminates Evolutionary Transitions and the Path Towards Mitochondrial Loss.</title>
        <authorList>
            <person name="Novak L.V.F."/>
            <person name="Treitli S.C."/>
            <person name="Pyrih J."/>
            <person name="Halakuc P."/>
            <person name="Pipaliya S.V."/>
            <person name="Vacek V."/>
            <person name="Brzon O."/>
            <person name="Soukal P."/>
            <person name="Eme L."/>
            <person name="Dacks J.B."/>
            <person name="Karnkowska A."/>
            <person name="Elias M."/>
            <person name="Hampl V."/>
        </authorList>
    </citation>
    <scope>NUCLEOTIDE SEQUENCE [LARGE SCALE GENOMIC DNA]</scope>
    <source>
        <strain evidence="13">NAU3</strain>
        <tissue evidence="13">Gut</tissue>
    </source>
</reference>
<feature type="domain" description="Palmitoyltransferase DHHC" evidence="11">
    <location>
        <begin position="626"/>
        <end position="771"/>
    </location>
</feature>
<evidence type="ECO:0000256" key="4">
    <source>
        <dbReference type="ARBA" id="ARBA00022989"/>
    </source>
</evidence>
<dbReference type="Gene3D" id="1.25.40.20">
    <property type="entry name" value="Ankyrin repeat-containing domain"/>
    <property type="match status" value="2"/>
</dbReference>
<evidence type="ECO:0000256" key="7">
    <source>
        <dbReference type="PROSITE-ProRule" id="PRU00023"/>
    </source>
</evidence>
<organism evidence="13 14">
    <name type="scientific">Blattamonas nauphoetae</name>
    <dbReference type="NCBI Taxonomy" id="2049346"/>
    <lineage>
        <taxon>Eukaryota</taxon>
        <taxon>Metamonada</taxon>
        <taxon>Preaxostyla</taxon>
        <taxon>Oxymonadida</taxon>
        <taxon>Blattamonas</taxon>
    </lineage>
</organism>
<dbReference type="Pfam" id="PF11835">
    <property type="entry name" value="RRM_8"/>
    <property type="match status" value="1"/>
</dbReference>
<dbReference type="PROSITE" id="PS50216">
    <property type="entry name" value="DHHC"/>
    <property type="match status" value="1"/>
</dbReference>
<evidence type="ECO:0000259" key="11">
    <source>
        <dbReference type="Pfam" id="PF01529"/>
    </source>
</evidence>
<dbReference type="InterPro" id="IPR021790">
    <property type="entry name" value="PTBP1-like_RRM2"/>
</dbReference>
<evidence type="ECO:0000259" key="12">
    <source>
        <dbReference type="Pfam" id="PF11835"/>
    </source>
</evidence>